<accession>B8IMD9</accession>
<keyword evidence="3" id="KW-1185">Reference proteome</keyword>
<reference evidence="2 3" key="1">
    <citation type="submission" date="2009-01" db="EMBL/GenBank/DDBJ databases">
        <title>Complete sequence of chromosome of Methylobacterium nodulans ORS 2060.</title>
        <authorList>
            <consortium name="US DOE Joint Genome Institute"/>
            <person name="Lucas S."/>
            <person name="Copeland A."/>
            <person name="Lapidus A."/>
            <person name="Glavina del Rio T."/>
            <person name="Dalin E."/>
            <person name="Tice H."/>
            <person name="Bruce D."/>
            <person name="Goodwin L."/>
            <person name="Pitluck S."/>
            <person name="Sims D."/>
            <person name="Brettin T."/>
            <person name="Detter J.C."/>
            <person name="Han C."/>
            <person name="Larimer F."/>
            <person name="Land M."/>
            <person name="Hauser L."/>
            <person name="Kyrpides N."/>
            <person name="Ivanova N."/>
            <person name="Marx C.J."/>
            <person name="Richardson P."/>
        </authorList>
    </citation>
    <scope>NUCLEOTIDE SEQUENCE [LARGE SCALE GENOMIC DNA]</scope>
    <source>
        <strain evidence="3">LMG 21967 / CNCM I-2342 / ORS 2060</strain>
    </source>
</reference>
<dbReference type="AntiFam" id="ANF00142">
    <property type="entry name" value="Shadow ORF (opposite yadG)"/>
</dbReference>
<dbReference type="KEGG" id="mno:Mnod_3408"/>
<gene>
    <name evidence="2" type="ordered locus">Mnod_3408</name>
</gene>
<sequence length="418" mass="46122">MGGARSGRQCPHDVAARHASDQAPVARDDSHGPFDCHLLQNRFQASVRLHGADPEVEQGGDGLRGAGCAEFVREDTADEPAVVVGDEPRIVGRGCGRRSGLCDRLRGSKNDARTVGNLFRFEYSGDVDMLDEPLNILVRGASDDLLGLPDLDHLAVLHQDDAAAERYGFVEIMRNEDDRLPQLPLEFPQLSLHVAPDERVESAKGFVHQENVRIGGQRPRKSCALLHPAGELMRILAVPALQADELNGLHRPLDALPGRNSSDLEAEADVSEDRPVRKERKVLEHHAELLLAECQKLLAAELGDVYVVHDDLSAARLDQSVHAAQQSRLSRPRKTHQDKNFSFGDIERDVAQADDSVACRSNFVLTFSFCDEVESLGAVRPKYLADAHERQSAHAYTPYRFGALREDFPPSAIRQVFI</sequence>
<dbReference type="EMBL" id="CP001349">
    <property type="protein sequence ID" value="ACL58325.1"/>
    <property type="molecule type" value="Genomic_DNA"/>
</dbReference>
<evidence type="ECO:0000256" key="1">
    <source>
        <dbReference type="SAM" id="MobiDB-lite"/>
    </source>
</evidence>
<evidence type="ECO:0000313" key="2">
    <source>
        <dbReference type="EMBL" id="ACL58325.1"/>
    </source>
</evidence>
<organism evidence="2 3">
    <name type="scientific">Methylobacterium nodulans (strain LMG 21967 / CNCM I-2342 / ORS 2060)</name>
    <dbReference type="NCBI Taxonomy" id="460265"/>
    <lineage>
        <taxon>Bacteria</taxon>
        <taxon>Pseudomonadati</taxon>
        <taxon>Pseudomonadota</taxon>
        <taxon>Alphaproteobacteria</taxon>
        <taxon>Hyphomicrobiales</taxon>
        <taxon>Methylobacteriaceae</taxon>
        <taxon>Methylobacterium</taxon>
    </lineage>
</organism>
<dbReference type="AlphaFoldDB" id="B8IMD9"/>
<feature type="compositionally biased region" description="Basic and acidic residues" evidence="1">
    <location>
        <begin position="10"/>
        <end position="31"/>
    </location>
</feature>
<name>B8IMD9_METNO</name>
<dbReference type="HOGENOM" id="CLU_656897_0_0_5"/>
<dbReference type="AntiFam" id="ANF00095">
    <property type="entry name" value="Shadow ORF (opposite ABC transporters)"/>
</dbReference>
<dbReference type="eggNOG" id="ENOG5032B1Q">
    <property type="taxonomic scope" value="Bacteria"/>
</dbReference>
<evidence type="ECO:0000313" key="3">
    <source>
        <dbReference type="Proteomes" id="UP000008207"/>
    </source>
</evidence>
<feature type="region of interest" description="Disordered" evidence="1">
    <location>
        <begin position="1"/>
        <end position="31"/>
    </location>
</feature>
<dbReference type="Proteomes" id="UP000008207">
    <property type="component" value="Chromosome"/>
</dbReference>
<proteinExistence type="predicted"/>
<protein>
    <submittedName>
        <fullName evidence="2">Uncharacterized protein</fullName>
    </submittedName>
</protein>